<name>A0A5E4QP95_9NEOP</name>
<reference evidence="2 3" key="1">
    <citation type="submission" date="2017-07" db="EMBL/GenBank/DDBJ databases">
        <authorList>
            <person name="Talla V."/>
            <person name="Backstrom N."/>
        </authorList>
    </citation>
    <scope>NUCLEOTIDE SEQUENCE [LARGE SCALE GENOMIC DNA]</scope>
</reference>
<dbReference type="InterPro" id="IPR022048">
    <property type="entry name" value="Envelope_fusion-like"/>
</dbReference>
<keyword evidence="3" id="KW-1185">Reference proteome</keyword>
<proteinExistence type="predicted"/>
<dbReference type="Pfam" id="PF12259">
    <property type="entry name" value="Baculo_F"/>
    <property type="match status" value="1"/>
</dbReference>
<evidence type="ECO:0000313" key="3">
    <source>
        <dbReference type="Proteomes" id="UP000324832"/>
    </source>
</evidence>
<dbReference type="Proteomes" id="UP000324832">
    <property type="component" value="Unassembled WGS sequence"/>
</dbReference>
<evidence type="ECO:0000256" key="1">
    <source>
        <dbReference type="SAM" id="MobiDB-lite"/>
    </source>
</evidence>
<feature type="compositionally biased region" description="Pro residues" evidence="1">
    <location>
        <begin position="1"/>
        <end position="11"/>
    </location>
</feature>
<feature type="region of interest" description="Disordered" evidence="1">
    <location>
        <begin position="1"/>
        <end position="24"/>
    </location>
</feature>
<protein>
    <submittedName>
        <fullName evidence="2">Uncharacterized protein</fullName>
    </submittedName>
</protein>
<dbReference type="EMBL" id="FZQP02004345">
    <property type="protein sequence ID" value="VVC99824.1"/>
    <property type="molecule type" value="Genomic_DNA"/>
</dbReference>
<sequence>MNPLLSPPPLFPQSNTDGFPGGHARRRRGLINGVGYVAHSLFGVLDDHFAEQYKLDINLVRHNQNHLIQLWKNQTSIIESEYNVLKRISSSIDKQHKLFNQYLNQLQTDTNDIKTHMQDIVTTNEFLLSSIALNGKLSKELALPIDISHSELQKMYPLLKNYVCQFNL</sequence>
<organism evidence="2 3">
    <name type="scientific">Leptidea sinapis</name>
    <dbReference type="NCBI Taxonomy" id="189913"/>
    <lineage>
        <taxon>Eukaryota</taxon>
        <taxon>Metazoa</taxon>
        <taxon>Ecdysozoa</taxon>
        <taxon>Arthropoda</taxon>
        <taxon>Hexapoda</taxon>
        <taxon>Insecta</taxon>
        <taxon>Pterygota</taxon>
        <taxon>Neoptera</taxon>
        <taxon>Endopterygota</taxon>
        <taxon>Lepidoptera</taxon>
        <taxon>Glossata</taxon>
        <taxon>Ditrysia</taxon>
        <taxon>Papilionoidea</taxon>
        <taxon>Pieridae</taxon>
        <taxon>Dismorphiinae</taxon>
        <taxon>Leptidea</taxon>
    </lineage>
</organism>
<accession>A0A5E4QP95</accession>
<evidence type="ECO:0000313" key="2">
    <source>
        <dbReference type="EMBL" id="VVC99824.1"/>
    </source>
</evidence>
<dbReference type="AlphaFoldDB" id="A0A5E4QP95"/>
<gene>
    <name evidence="2" type="ORF">LSINAPIS_LOCUS10611</name>
</gene>